<reference evidence="3" key="1">
    <citation type="submission" date="2006-01" db="EMBL/GenBank/DDBJ databases">
        <title>Complete sequence of Novosphingobium aromaticivorans DSM 12444.</title>
        <authorList>
            <consortium name="US DOE Joint Genome Institute"/>
            <person name="Copeland A."/>
            <person name="Lucas S."/>
            <person name="Lapidus A."/>
            <person name="Barry K."/>
            <person name="Detter J.C."/>
            <person name="Glavina T."/>
            <person name="Hammon N."/>
            <person name="Israni S."/>
            <person name="Pitluck S."/>
            <person name="Chain P."/>
            <person name="Malfatti S."/>
            <person name="Shin M."/>
            <person name="Vergez L."/>
            <person name="Schmutz J."/>
            <person name="Larimer F."/>
            <person name="Land M."/>
            <person name="Kyrpides N."/>
            <person name="Ivanova N."/>
            <person name="Fredrickson J."/>
            <person name="Balkwill D."/>
            <person name="Romine M.F."/>
            <person name="Richardson P."/>
        </authorList>
    </citation>
    <scope>NUCLEOTIDE SEQUENCE [LARGE SCALE GENOMIC DNA]</scope>
    <source>
        <strain evidence="3">ATCC 700278 / DSM 12444 / CCUG 56034 / CIP 105152 / NBRC 16084 / F199</strain>
    </source>
</reference>
<proteinExistence type="predicted"/>
<dbReference type="AlphaFoldDB" id="Q2GBE7"/>
<keyword evidence="3" id="KW-1185">Reference proteome</keyword>
<feature type="domain" description="DUF7007" evidence="1">
    <location>
        <begin position="96"/>
        <end position="209"/>
    </location>
</feature>
<evidence type="ECO:0000313" key="2">
    <source>
        <dbReference type="EMBL" id="ABD24826.1"/>
    </source>
</evidence>
<dbReference type="STRING" id="279238.Saro_0378"/>
<dbReference type="eggNOG" id="ENOG502Z8HC">
    <property type="taxonomic scope" value="Bacteria"/>
</dbReference>
<dbReference type="InterPro" id="IPR054276">
    <property type="entry name" value="DUF7007"/>
</dbReference>
<dbReference type="KEGG" id="nar:Saro_0378"/>
<evidence type="ECO:0000259" key="1">
    <source>
        <dbReference type="Pfam" id="PF22653"/>
    </source>
</evidence>
<dbReference type="RefSeq" id="WP_011444040.1">
    <property type="nucleotide sequence ID" value="NC_007794.1"/>
</dbReference>
<dbReference type="Proteomes" id="UP000009134">
    <property type="component" value="Chromosome"/>
</dbReference>
<accession>Q2GBE7</accession>
<dbReference type="EMBL" id="CP000248">
    <property type="protein sequence ID" value="ABD24826.1"/>
    <property type="molecule type" value="Genomic_DNA"/>
</dbReference>
<dbReference type="HOGENOM" id="CLU_090660_0_0_5"/>
<evidence type="ECO:0000313" key="3">
    <source>
        <dbReference type="Proteomes" id="UP000009134"/>
    </source>
</evidence>
<sequence length="276" mass="30298">MMTIVTNPAPVFGRTAGGLLAARLEDHSWIAVPARTGLRIADAWRLKKAMADWTEEDFWGSCGIVADEAAFRAHVAEIAEHHRELLGLSRPTTTPRRSTPWGPAQQSCRYGEGISCHSTAGHGGFHLDDLRNAAVHPLLRHADGWYEEDCDWAKVAFTFPGLFTTRERRIAAESLIAYYPDAWEAIHGIELAPGQSRVKDERRFREVHAADWIVISAVRSDSHPGMADCVATMGGARGAVPARHYRVPVGEYSPGAFGFVIDPGRHEQVEPSALSA</sequence>
<name>Q2GBE7_NOVAD</name>
<protein>
    <recommendedName>
        <fullName evidence="1">DUF7007 domain-containing protein</fullName>
    </recommendedName>
</protein>
<organism evidence="2 3">
    <name type="scientific">Novosphingobium aromaticivorans (strain ATCC 700278 / DSM 12444 / CCUG 56034 / CIP 105152 / NBRC 16084 / F199)</name>
    <dbReference type="NCBI Taxonomy" id="279238"/>
    <lineage>
        <taxon>Bacteria</taxon>
        <taxon>Pseudomonadati</taxon>
        <taxon>Pseudomonadota</taxon>
        <taxon>Alphaproteobacteria</taxon>
        <taxon>Sphingomonadales</taxon>
        <taxon>Sphingomonadaceae</taxon>
        <taxon>Novosphingobium</taxon>
    </lineage>
</organism>
<gene>
    <name evidence="2" type="ordered locus">Saro_0378</name>
</gene>
<dbReference type="Pfam" id="PF22653">
    <property type="entry name" value="DUF7007"/>
    <property type="match status" value="1"/>
</dbReference>